<dbReference type="InterPro" id="IPR011006">
    <property type="entry name" value="CheY-like_superfamily"/>
</dbReference>
<dbReference type="CDD" id="cd00082">
    <property type="entry name" value="HisKA"/>
    <property type="match status" value="1"/>
</dbReference>
<organism evidence="7 8">
    <name type="scientific">Lysobacter brunescens</name>
    <dbReference type="NCBI Taxonomy" id="262323"/>
    <lineage>
        <taxon>Bacteria</taxon>
        <taxon>Pseudomonadati</taxon>
        <taxon>Pseudomonadota</taxon>
        <taxon>Gammaproteobacteria</taxon>
        <taxon>Lysobacterales</taxon>
        <taxon>Lysobacteraceae</taxon>
        <taxon>Lysobacter</taxon>
    </lineage>
</organism>
<evidence type="ECO:0000259" key="6">
    <source>
        <dbReference type="PROSITE" id="PS50110"/>
    </source>
</evidence>
<comment type="caution">
    <text evidence="7">The sequence shown here is derived from an EMBL/GenBank/DDBJ whole genome shotgun (WGS) entry which is preliminary data.</text>
</comment>
<dbReference type="EMBL" id="JBHTIF010000001">
    <property type="protein sequence ID" value="MFD0724682.1"/>
    <property type="molecule type" value="Genomic_DNA"/>
</dbReference>
<dbReference type="SMART" id="SM00387">
    <property type="entry name" value="HATPase_c"/>
    <property type="match status" value="1"/>
</dbReference>
<dbReference type="Pfam" id="PF02518">
    <property type="entry name" value="HATPase_c"/>
    <property type="match status" value="1"/>
</dbReference>
<dbReference type="InterPro" id="IPR001789">
    <property type="entry name" value="Sig_transdc_resp-reg_receiver"/>
</dbReference>
<dbReference type="InterPro" id="IPR036097">
    <property type="entry name" value="HisK_dim/P_sf"/>
</dbReference>
<dbReference type="EC" id="2.7.13.3" evidence="2"/>
<protein>
    <recommendedName>
        <fullName evidence="2">histidine kinase</fullName>
        <ecNumber evidence="2">2.7.13.3</ecNumber>
    </recommendedName>
</protein>
<accession>A0ABW2Y811</accession>
<dbReference type="SUPFAM" id="SSF47384">
    <property type="entry name" value="Homodimeric domain of signal transducing histidine kinase"/>
    <property type="match status" value="1"/>
</dbReference>
<evidence type="ECO:0000256" key="2">
    <source>
        <dbReference type="ARBA" id="ARBA00012438"/>
    </source>
</evidence>
<dbReference type="Proteomes" id="UP001597110">
    <property type="component" value="Unassembled WGS sequence"/>
</dbReference>
<evidence type="ECO:0000313" key="7">
    <source>
        <dbReference type="EMBL" id="MFD0724682.1"/>
    </source>
</evidence>
<evidence type="ECO:0000256" key="1">
    <source>
        <dbReference type="ARBA" id="ARBA00000085"/>
    </source>
</evidence>
<gene>
    <name evidence="7" type="ORF">ACFQ0E_03620</name>
</gene>
<dbReference type="PANTHER" id="PTHR43547:SF2">
    <property type="entry name" value="HYBRID SIGNAL TRANSDUCTION HISTIDINE KINASE C"/>
    <property type="match status" value="1"/>
</dbReference>
<evidence type="ECO:0000256" key="4">
    <source>
        <dbReference type="PROSITE-ProRule" id="PRU00169"/>
    </source>
</evidence>
<proteinExistence type="predicted"/>
<evidence type="ECO:0000256" key="3">
    <source>
        <dbReference type="ARBA" id="ARBA00022553"/>
    </source>
</evidence>
<dbReference type="InterPro" id="IPR003594">
    <property type="entry name" value="HATPase_dom"/>
</dbReference>
<dbReference type="Pfam" id="PF00072">
    <property type="entry name" value="Response_reg"/>
    <property type="match status" value="1"/>
</dbReference>
<dbReference type="PROSITE" id="PS50109">
    <property type="entry name" value="HIS_KIN"/>
    <property type="match status" value="1"/>
</dbReference>
<evidence type="ECO:0000259" key="5">
    <source>
        <dbReference type="PROSITE" id="PS50109"/>
    </source>
</evidence>
<dbReference type="InterPro" id="IPR036890">
    <property type="entry name" value="HATPase_C_sf"/>
</dbReference>
<dbReference type="RefSeq" id="WP_386822332.1">
    <property type="nucleotide sequence ID" value="NZ_JBHTIF010000001.1"/>
</dbReference>
<dbReference type="PANTHER" id="PTHR43547">
    <property type="entry name" value="TWO-COMPONENT HISTIDINE KINASE"/>
    <property type="match status" value="1"/>
</dbReference>
<dbReference type="SMART" id="SM00448">
    <property type="entry name" value="REC"/>
    <property type="match status" value="1"/>
</dbReference>
<dbReference type="Gene3D" id="3.40.50.2300">
    <property type="match status" value="1"/>
</dbReference>
<feature type="modified residue" description="4-aspartylphosphate" evidence="4">
    <location>
        <position position="63"/>
    </location>
</feature>
<dbReference type="SUPFAM" id="SSF55874">
    <property type="entry name" value="ATPase domain of HSP90 chaperone/DNA topoisomerase II/histidine kinase"/>
    <property type="match status" value="1"/>
</dbReference>
<evidence type="ECO:0000313" key="8">
    <source>
        <dbReference type="Proteomes" id="UP001597110"/>
    </source>
</evidence>
<feature type="domain" description="Histidine kinase" evidence="5">
    <location>
        <begin position="152"/>
        <end position="370"/>
    </location>
</feature>
<dbReference type="InterPro" id="IPR003661">
    <property type="entry name" value="HisK_dim/P_dom"/>
</dbReference>
<keyword evidence="8" id="KW-1185">Reference proteome</keyword>
<sequence>MPNRFLSTAVAMPVIMVVDDQAANVQVLGQLLTHAEYDVVPVLDGAEALALAEHSPPDLVLLDMRMPGLDGFAVLEGLQAMAQTRHVPVVFLTADHERDSLVRAFSAGAVDYITKPFIAEELLARVRTHLDLKRSRERLARVAEERQRMAEIVSHDLRNHFGNILFSLDMLREPGMDDAASADQRARLVDSIRASADAGLLFVSAFLDQQQDATQGVPVAEIDAASLARGAVELMTPQAARKGVTLSLAIEDHALRVLAERAGAGHVLQNLLSNAIKYGPPEGEVMLTVTRRGDMAALAVHDRGPGIPPQDRERLFRRFVRLGASPTGGETSTGLGLALAKQRARAMGGDLWYEARPGGGASFVFELPLA</sequence>
<comment type="catalytic activity">
    <reaction evidence="1">
        <text>ATP + protein L-histidine = ADP + protein N-phospho-L-histidine.</text>
        <dbReference type="EC" id="2.7.13.3"/>
    </reaction>
</comment>
<dbReference type="PROSITE" id="PS50110">
    <property type="entry name" value="RESPONSE_REGULATORY"/>
    <property type="match status" value="1"/>
</dbReference>
<name>A0ABW2Y811_9GAMM</name>
<dbReference type="InterPro" id="IPR005467">
    <property type="entry name" value="His_kinase_dom"/>
</dbReference>
<dbReference type="Gene3D" id="1.10.287.130">
    <property type="match status" value="1"/>
</dbReference>
<dbReference type="InterPro" id="IPR004358">
    <property type="entry name" value="Sig_transdc_His_kin-like_C"/>
</dbReference>
<dbReference type="SUPFAM" id="SSF52172">
    <property type="entry name" value="CheY-like"/>
    <property type="match status" value="1"/>
</dbReference>
<dbReference type="Gene3D" id="3.30.565.10">
    <property type="entry name" value="Histidine kinase-like ATPase, C-terminal domain"/>
    <property type="match status" value="1"/>
</dbReference>
<dbReference type="CDD" id="cd00075">
    <property type="entry name" value="HATPase"/>
    <property type="match status" value="1"/>
</dbReference>
<feature type="domain" description="Response regulatory" evidence="6">
    <location>
        <begin position="14"/>
        <end position="130"/>
    </location>
</feature>
<dbReference type="PRINTS" id="PR00344">
    <property type="entry name" value="BCTRLSENSOR"/>
</dbReference>
<reference evidence="8" key="1">
    <citation type="journal article" date="2019" name="Int. J. Syst. Evol. Microbiol.">
        <title>The Global Catalogue of Microorganisms (GCM) 10K type strain sequencing project: providing services to taxonomists for standard genome sequencing and annotation.</title>
        <authorList>
            <consortium name="The Broad Institute Genomics Platform"/>
            <consortium name="The Broad Institute Genome Sequencing Center for Infectious Disease"/>
            <person name="Wu L."/>
            <person name="Ma J."/>
        </authorList>
    </citation>
    <scope>NUCLEOTIDE SEQUENCE [LARGE SCALE GENOMIC DNA]</scope>
    <source>
        <strain evidence="8">CCUG 55585</strain>
    </source>
</reference>
<keyword evidence="3 4" id="KW-0597">Phosphoprotein</keyword>